<dbReference type="AlphaFoldDB" id="A0A840YNJ7"/>
<organism evidence="3 4">
    <name type="scientific">Sphingomonas xinjiangensis</name>
    <dbReference type="NCBI Taxonomy" id="643568"/>
    <lineage>
        <taxon>Bacteria</taxon>
        <taxon>Pseudomonadati</taxon>
        <taxon>Pseudomonadota</taxon>
        <taxon>Alphaproteobacteria</taxon>
        <taxon>Sphingomonadales</taxon>
        <taxon>Sphingomonadaceae</taxon>
        <taxon>Sphingomonas</taxon>
    </lineage>
</organism>
<reference evidence="3 4" key="1">
    <citation type="submission" date="2020-08" db="EMBL/GenBank/DDBJ databases">
        <title>Genomic Encyclopedia of Type Strains, Phase IV (KMG-IV): sequencing the most valuable type-strain genomes for metagenomic binning, comparative biology and taxonomic classification.</title>
        <authorList>
            <person name="Goeker M."/>
        </authorList>
    </citation>
    <scope>NUCLEOTIDE SEQUENCE [LARGE SCALE GENOMIC DNA]</scope>
    <source>
        <strain evidence="3 4">DSM 26736</strain>
    </source>
</reference>
<evidence type="ECO:0000259" key="2">
    <source>
        <dbReference type="Pfam" id="PF03713"/>
    </source>
</evidence>
<feature type="region of interest" description="Disordered" evidence="1">
    <location>
        <begin position="88"/>
        <end position="113"/>
    </location>
</feature>
<sequence length="113" mass="12426">MASDGASFFEEVDAAMGRMMSAMEVERSGDIDADFVAMMEPHHQGAIDMAIAELRFGKNEQLRRIAQEIIIDQQQEIAAMRIAVGKSLPASAPAPTNGKKMTGMHHQHEEKTK</sequence>
<dbReference type="EMBL" id="JACIJF010000010">
    <property type="protein sequence ID" value="MBB5711846.1"/>
    <property type="molecule type" value="Genomic_DNA"/>
</dbReference>
<comment type="caution">
    <text evidence="3">The sequence shown here is derived from an EMBL/GenBank/DDBJ whole genome shotgun (WGS) entry which is preliminary data.</text>
</comment>
<feature type="domain" description="DUF305" evidence="2">
    <location>
        <begin position="13"/>
        <end position="81"/>
    </location>
</feature>
<dbReference type="Pfam" id="PF03713">
    <property type="entry name" value="DUF305"/>
    <property type="match status" value="1"/>
</dbReference>
<dbReference type="InterPro" id="IPR012347">
    <property type="entry name" value="Ferritin-like"/>
</dbReference>
<dbReference type="PANTHER" id="PTHR36933">
    <property type="entry name" value="SLL0788 PROTEIN"/>
    <property type="match status" value="1"/>
</dbReference>
<gene>
    <name evidence="3" type="ORF">FHT02_003098</name>
</gene>
<name>A0A840YNJ7_9SPHN</name>
<evidence type="ECO:0000256" key="1">
    <source>
        <dbReference type="SAM" id="MobiDB-lite"/>
    </source>
</evidence>
<evidence type="ECO:0000313" key="3">
    <source>
        <dbReference type="EMBL" id="MBB5711846.1"/>
    </source>
</evidence>
<evidence type="ECO:0000313" key="4">
    <source>
        <dbReference type="Proteomes" id="UP000527143"/>
    </source>
</evidence>
<protein>
    <submittedName>
        <fullName evidence="3">Uncharacterized protein (DUF305 family)</fullName>
    </submittedName>
</protein>
<dbReference type="Proteomes" id="UP000527143">
    <property type="component" value="Unassembled WGS sequence"/>
</dbReference>
<dbReference type="InterPro" id="IPR005183">
    <property type="entry name" value="DUF305_CopM-like"/>
</dbReference>
<accession>A0A840YNJ7</accession>
<proteinExistence type="predicted"/>
<keyword evidence="4" id="KW-1185">Reference proteome</keyword>
<dbReference type="PANTHER" id="PTHR36933:SF1">
    <property type="entry name" value="SLL0788 PROTEIN"/>
    <property type="match status" value="1"/>
</dbReference>
<dbReference type="RefSeq" id="WP_343056963.1">
    <property type="nucleotide sequence ID" value="NZ_JACIJF010000010.1"/>
</dbReference>
<dbReference type="Gene3D" id="1.20.1260.10">
    <property type="match status" value="1"/>
</dbReference>